<proteinExistence type="predicted"/>
<comment type="caution">
    <text evidence="1">The sequence shown here is derived from an EMBL/GenBank/DDBJ whole genome shotgun (WGS) entry which is preliminary data.</text>
</comment>
<accession>A0A830BZ74</accession>
<dbReference type="EMBL" id="BMAC01000179">
    <property type="protein sequence ID" value="GFP89123.1"/>
    <property type="molecule type" value="Genomic_DNA"/>
</dbReference>
<sequence length="63" mass="6890">MPPQESFSSSIFNSPNKNLRGLKGLIYNNSNAPYAEETINDHELAHRKAEEAVGVGRSACTKV</sequence>
<dbReference type="AlphaFoldDB" id="A0A830BZ74"/>
<evidence type="ECO:0000313" key="2">
    <source>
        <dbReference type="Proteomes" id="UP000653305"/>
    </source>
</evidence>
<keyword evidence="2" id="KW-1185">Reference proteome</keyword>
<gene>
    <name evidence="1" type="ORF">PHJA_001056000</name>
</gene>
<protein>
    <submittedName>
        <fullName evidence="1">Uncharacterized protein</fullName>
    </submittedName>
</protein>
<evidence type="ECO:0000313" key="1">
    <source>
        <dbReference type="EMBL" id="GFP89123.1"/>
    </source>
</evidence>
<reference evidence="1" key="1">
    <citation type="submission" date="2020-07" db="EMBL/GenBank/DDBJ databases">
        <title>Ethylene signaling mediates host invasion by parasitic plants.</title>
        <authorList>
            <person name="Yoshida S."/>
        </authorList>
    </citation>
    <scope>NUCLEOTIDE SEQUENCE</scope>
    <source>
        <strain evidence="1">Okayama</strain>
    </source>
</reference>
<dbReference type="Proteomes" id="UP000653305">
    <property type="component" value="Unassembled WGS sequence"/>
</dbReference>
<organism evidence="1 2">
    <name type="scientific">Phtheirospermum japonicum</name>
    <dbReference type="NCBI Taxonomy" id="374723"/>
    <lineage>
        <taxon>Eukaryota</taxon>
        <taxon>Viridiplantae</taxon>
        <taxon>Streptophyta</taxon>
        <taxon>Embryophyta</taxon>
        <taxon>Tracheophyta</taxon>
        <taxon>Spermatophyta</taxon>
        <taxon>Magnoliopsida</taxon>
        <taxon>eudicotyledons</taxon>
        <taxon>Gunneridae</taxon>
        <taxon>Pentapetalae</taxon>
        <taxon>asterids</taxon>
        <taxon>lamiids</taxon>
        <taxon>Lamiales</taxon>
        <taxon>Orobanchaceae</taxon>
        <taxon>Orobanchaceae incertae sedis</taxon>
        <taxon>Phtheirospermum</taxon>
    </lineage>
</organism>
<name>A0A830BZ74_9LAMI</name>